<accession>A0ABD1M9P5</accession>
<comment type="subcellular location">
    <subcellularLocation>
        <location evidence="1">Membrane</location>
        <topology evidence="1">Multi-pass membrane protein</topology>
    </subcellularLocation>
</comment>
<organism evidence="7 8">
    <name type="scientific">Flemingia macrophylla</name>
    <dbReference type="NCBI Taxonomy" id="520843"/>
    <lineage>
        <taxon>Eukaryota</taxon>
        <taxon>Viridiplantae</taxon>
        <taxon>Streptophyta</taxon>
        <taxon>Embryophyta</taxon>
        <taxon>Tracheophyta</taxon>
        <taxon>Spermatophyta</taxon>
        <taxon>Magnoliopsida</taxon>
        <taxon>eudicotyledons</taxon>
        <taxon>Gunneridae</taxon>
        <taxon>Pentapetalae</taxon>
        <taxon>rosids</taxon>
        <taxon>fabids</taxon>
        <taxon>Fabales</taxon>
        <taxon>Fabaceae</taxon>
        <taxon>Papilionoideae</taxon>
        <taxon>50 kb inversion clade</taxon>
        <taxon>NPAAA clade</taxon>
        <taxon>indigoferoid/millettioid clade</taxon>
        <taxon>Phaseoleae</taxon>
        <taxon>Flemingia</taxon>
    </lineage>
</organism>
<gene>
    <name evidence="7" type="ORF">Fmac_020098</name>
</gene>
<keyword evidence="4 6" id="KW-1133">Transmembrane helix</keyword>
<sequence>MLEERNKHELGDDQSLAIYKGSVVRERTSRYYKYSYTVNVEVEIDNRKRESGVVRCIVLDWSSCLIVTLDHIGGILCCSLVQSMAANLGVVTGKHLAEHCRTEYPGVSNFILWIIAEIAIVACDIPEDSHCIKHALQHTCLDQCSSDRTQHIDPLSITTIGVRKFLIAFLVFTIAACFMAELGYAKPNAKEVVKGLFVPELKGSGATGLAISLLGAMVMPWVHHAGEAVVDDGEDLETHGRTQHRVCNVREFGERAFAMLVTIRVYGRSPLMLLSDET</sequence>
<protein>
    <submittedName>
        <fullName evidence="7">Uncharacterized protein</fullName>
    </submittedName>
</protein>
<dbReference type="PANTHER" id="PTHR11706">
    <property type="entry name" value="SOLUTE CARRIER PROTEIN FAMILY 11 MEMBER"/>
    <property type="match status" value="1"/>
</dbReference>
<dbReference type="Proteomes" id="UP001603857">
    <property type="component" value="Unassembled WGS sequence"/>
</dbReference>
<name>A0ABD1M9P5_9FABA</name>
<comment type="caution">
    <text evidence="7">The sequence shown here is derived from an EMBL/GenBank/DDBJ whole genome shotgun (WGS) entry which is preliminary data.</text>
</comment>
<dbReference type="Pfam" id="PF01566">
    <property type="entry name" value="Nramp"/>
    <property type="match status" value="2"/>
</dbReference>
<reference evidence="7 8" key="1">
    <citation type="submission" date="2024-08" db="EMBL/GenBank/DDBJ databases">
        <title>Insights into the chromosomal genome structure of Flemingia macrophylla.</title>
        <authorList>
            <person name="Ding Y."/>
            <person name="Zhao Y."/>
            <person name="Bi W."/>
            <person name="Wu M."/>
            <person name="Zhao G."/>
            <person name="Gong Y."/>
            <person name="Li W."/>
            <person name="Zhang P."/>
        </authorList>
    </citation>
    <scope>NUCLEOTIDE SEQUENCE [LARGE SCALE GENOMIC DNA]</scope>
    <source>
        <strain evidence="7">DYQJB</strain>
        <tissue evidence="7">Leaf</tissue>
    </source>
</reference>
<dbReference type="EMBL" id="JBGMDY010000006">
    <property type="protein sequence ID" value="KAL2332517.1"/>
    <property type="molecule type" value="Genomic_DNA"/>
</dbReference>
<dbReference type="GO" id="GO:0016020">
    <property type="term" value="C:membrane"/>
    <property type="evidence" value="ECO:0007669"/>
    <property type="project" value="UniProtKB-SubCell"/>
</dbReference>
<dbReference type="InterPro" id="IPR001046">
    <property type="entry name" value="NRAMP_fam"/>
</dbReference>
<evidence type="ECO:0000256" key="2">
    <source>
        <dbReference type="ARBA" id="ARBA00009965"/>
    </source>
</evidence>
<evidence type="ECO:0000256" key="3">
    <source>
        <dbReference type="ARBA" id="ARBA00022692"/>
    </source>
</evidence>
<evidence type="ECO:0000256" key="5">
    <source>
        <dbReference type="ARBA" id="ARBA00023136"/>
    </source>
</evidence>
<dbReference type="PANTHER" id="PTHR11706:SF54">
    <property type="entry name" value="METAL TRANSPORTER NRAMP1"/>
    <property type="match status" value="1"/>
</dbReference>
<proteinExistence type="inferred from homology"/>
<evidence type="ECO:0000256" key="4">
    <source>
        <dbReference type="ARBA" id="ARBA00022989"/>
    </source>
</evidence>
<evidence type="ECO:0000256" key="1">
    <source>
        <dbReference type="ARBA" id="ARBA00004141"/>
    </source>
</evidence>
<feature type="transmembrane region" description="Helical" evidence="6">
    <location>
        <begin position="165"/>
        <end position="185"/>
    </location>
</feature>
<comment type="similarity">
    <text evidence="2">Belongs to the NRAMP (TC 2.A.55) family.</text>
</comment>
<evidence type="ECO:0000313" key="8">
    <source>
        <dbReference type="Proteomes" id="UP001603857"/>
    </source>
</evidence>
<keyword evidence="3 6" id="KW-0812">Transmembrane</keyword>
<dbReference type="AlphaFoldDB" id="A0ABD1M9P5"/>
<evidence type="ECO:0000256" key="6">
    <source>
        <dbReference type="SAM" id="Phobius"/>
    </source>
</evidence>
<keyword evidence="5 6" id="KW-0472">Membrane</keyword>
<keyword evidence="8" id="KW-1185">Reference proteome</keyword>
<evidence type="ECO:0000313" key="7">
    <source>
        <dbReference type="EMBL" id="KAL2332517.1"/>
    </source>
</evidence>